<dbReference type="Pfam" id="PF00672">
    <property type="entry name" value="HAMP"/>
    <property type="match status" value="1"/>
</dbReference>
<dbReference type="SUPFAM" id="SSF158472">
    <property type="entry name" value="HAMP domain-like"/>
    <property type="match status" value="1"/>
</dbReference>
<dbReference type="InterPro" id="IPR036890">
    <property type="entry name" value="HATPase_C_sf"/>
</dbReference>
<keyword evidence="13 15" id="KW-0472">Membrane</keyword>
<feature type="region of interest" description="Disordered" evidence="14">
    <location>
        <begin position="96"/>
        <end position="149"/>
    </location>
</feature>
<dbReference type="PANTHER" id="PTHR45528:SF1">
    <property type="entry name" value="SENSOR HISTIDINE KINASE CPXA"/>
    <property type="match status" value="1"/>
</dbReference>
<dbReference type="InterPro" id="IPR036097">
    <property type="entry name" value="HisK_dim/P_sf"/>
</dbReference>
<dbReference type="GO" id="GO:0000155">
    <property type="term" value="F:phosphorelay sensor kinase activity"/>
    <property type="evidence" value="ECO:0007669"/>
    <property type="project" value="InterPro"/>
</dbReference>
<dbReference type="CDD" id="cd06225">
    <property type="entry name" value="HAMP"/>
    <property type="match status" value="1"/>
</dbReference>
<keyword evidence="19" id="KW-1185">Reference proteome</keyword>
<dbReference type="SUPFAM" id="SSF47384">
    <property type="entry name" value="Homodimeric domain of signal transducing histidine kinase"/>
    <property type="match status" value="1"/>
</dbReference>
<keyword evidence="4" id="KW-1003">Cell membrane</keyword>
<dbReference type="KEGG" id="sfr:Sfri_1572"/>
<dbReference type="STRING" id="318167.Sfri_1572"/>
<dbReference type="SMART" id="SM00387">
    <property type="entry name" value="HATPase_c"/>
    <property type="match status" value="1"/>
</dbReference>
<gene>
    <name evidence="18" type="ordered locus">Sfri_1572</name>
</gene>
<evidence type="ECO:0000256" key="1">
    <source>
        <dbReference type="ARBA" id="ARBA00000085"/>
    </source>
</evidence>
<evidence type="ECO:0000256" key="8">
    <source>
        <dbReference type="ARBA" id="ARBA00022741"/>
    </source>
</evidence>
<protein>
    <recommendedName>
        <fullName evidence="3">histidine kinase</fullName>
        <ecNumber evidence="3">2.7.13.3</ecNumber>
    </recommendedName>
</protein>
<dbReference type="eggNOG" id="COG2205">
    <property type="taxonomic scope" value="Bacteria"/>
</dbReference>
<evidence type="ECO:0000256" key="7">
    <source>
        <dbReference type="ARBA" id="ARBA00022692"/>
    </source>
</evidence>
<evidence type="ECO:0000259" key="16">
    <source>
        <dbReference type="PROSITE" id="PS50109"/>
    </source>
</evidence>
<keyword evidence="6" id="KW-0808">Transferase</keyword>
<dbReference type="InterPro" id="IPR050398">
    <property type="entry name" value="HssS/ArlS-like"/>
</dbReference>
<dbReference type="Proteomes" id="UP000000684">
    <property type="component" value="Chromosome"/>
</dbReference>
<accession>Q083Z2</accession>
<dbReference type="AlphaFoldDB" id="Q083Z2"/>
<evidence type="ECO:0000259" key="17">
    <source>
        <dbReference type="PROSITE" id="PS50885"/>
    </source>
</evidence>
<dbReference type="EC" id="2.7.13.3" evidence="3"/>
<dbReference type="Pfam" id="PF02518">
    <property type="entry name" value="HATPase_c"/>
    <property type="match status" value="1"/>
</dbReference>
<dbReference type="InterPro" id="IPR005467">
    <property type="entry name" value="His_kinase_dom"/>
</dbReference>
<comment type="catalytic activity">
    <reaction evidence="1">
        <text>ATP + protein L-histidine = ADP + protein N-phospho-L-histidine.</text>
        <dbReference type="EC" id="2.7.13.3"/>
    </reaction>
</comment>
<keyword evidence="9 18" id="KW-0418">Kinase</keyword>
<dbReference type="FunFam" id="3.30.565.10:FF:000006">
    <property type="entry name" value="Sensor histidine kinase WalK"/>
    <property type="match status" value="1"/>
</dbReference>
<keyword evidence="10" id="KW-0067">ATP-binding</keyword>
<keyword evidence="5" id="KW-0597">Phosphoprotein</keyword>
<feature type="domain" description="Histidine kinase" evidence="16">
    <location>
        <begin position="286"/>
        <end position="500"/>
    </location>
</feature>
<evidence type="ECO:0000256" key="11">
    <source>
        <dbReference type="ARBA" id="ARBA00022989"/>
    </source>
</evidence>
<keyword evidence="8" id="KW-0547">Nucleotide-binding</keyword>
<dbReference type="HOGENOM" id="CLU_000445_89_6_6"/>
<dbReference type="Gene3D" id="1.10.287.130">
    <property type="match status" value="1"/>
</dbReference>
<organism evidence="18 19">
    <name type="scientific">Shewanella frigidimarina (strain NCIMB 400)</name>
    <dbReference type="NCBI Taxonomy" id="318167"/>
    <lineage>
        <taxon>Bacteria</taxon>
        <taxon>Pseudomonadati</taxon>
        <taxon>Pseudomonadota</taxon>
        <taxon>Gammaproteobacteria</taxon>
        <taxon>Alteromonadales</taxon>
        <taxon>Shewanellaceae</taxon>
        <taxon>Shewanella</taxon>
    </lineage>
</organism>
<feature type="transmembrane region" description="Helical" evidence="15">
    <location>
        <begin position="204"/>
        <end position="224"/>
    </location>
</feature>
<evidence type="ECO:0000256" key="13">
    <source>
        <dbReference type="ARBA" id="ARBA00023136"/>
    </source>
</evidence>
<feature type="compositionally biased region" description="Pro residues" evidence="14">
    <location>
        <begin position="133"/>
        <end position="144"/>
    </location>
</feature>
<evidence type="ECO:0000256" key="12">
    <source>
        <dbReference type="ARBA" id="ARBA00023012"/>
    </source>
</evidence>
<dbReference type="InterPro" id="IPR003660">
    <property type="entry name" value="HAMP_dom"/>
</dbReference>
<dbReference type="PROSITE" id="PS50885">
    <property type="entry name" value="HAMP"/>
    <property type="match status" value="1"/>
</dbReference>
<evidence type="ECO:0000256" key="4">
    <source>
        <dbReference type="ARBA" id="ARBA00022475"/>
    </source>
</evidence>
<dbReference type="GO" id="GO:0005524">
    <property type="term" value="F:ATP binding"/>
    <property type="evidence" value="ECO:0007669"/>
    <property type="project" value="UniProtKB-KW"/>
</dbReference>
<keyword evidence="7 15" id="KW-0812">Transmembrane</keyword>
<dbReference type="Gene3D" id="3.30.565.10">
    <property type="entry name" value="Histidine kinase-like ATPase, C-terminal domain"/>
    <property type="match status" value="1"/>
</dbReference>
<sequence length="501" mass="55733" precursor="true">MYFMQISQKLFLAFVGLTSIVLIATLSLARWSFDQGFLDYINGLEQERLQHLSDELLTLYAANPEAQTAPSVMTDQQSTRVWQSINQTTLTQAISLHAPFPKRNRPGDGARPPRPAGDNRPPMGPDRRLGPPRQRPPFSPPSGPPTGLYSAEQQFISGVDIGNVDNRISLTLLFNDHIVGYLYSSPIREVESSSATAFSQQQRWTSVGIGLLCLLLASAIAWWLSRFLLIPVKQVMLGVSYLSQGNYDERLSPQRADELGQLMANIDHLAMTLSKNRSAKNRWLADISHELRTPLSILCGEIDAIKAGIRTFDSTQLNSLEQEVLRMKHLVDDLYELSLSDVGGLRYHFQRVNVSESLQSTLNSMATSLEEKGLTLQSQFQPEVYLSADVLRLEQLFINLLMNSMAYTDSPGVIDVRLSQQAKTVILTINDTKPSASIEECEHLFEPLYRQDSARTRRGSGAGLGLTICKNIVEAHDGTIKAIPSPLGGLCIEVQLPMHRE</sequence>
<dbReference type="InterPro" id="IPR003661">
    <property type="entry name" value="HisK_dim/P_dom"/>
</dbReference>
<dbReference type="EMBL" id="CP000447">
    <property type="protein sequence ID" value="ABI71423.1"/>
    <property type="molecule type" value="Genomic_DNA"/>
</dbReference>
<dbReference type="PRINTS" id="PR00344">
    <property type="entry name" value="BCTRLSENSOR"/>
</dbReference>
<dbReference type="CDD" id="cd00082">
    <property type="entry name" value="HisKA"/>
    <property type="match status" value="1"/>
</dbReference>
<evidence type="ECO:0000256" key="15">
    <source>
        <dbReference type="SAM" id="Phobius"/>
    </source>
</evidence>
<reference evidence="18 19" key="1">
    <citation type="submission" date="2006-08" db="EMBL/GenBank/DDBJ databases">
        <title>Complete sequence of Shewanella frigidimarina NCIMB 400.</title>
        <authorList>
            <consortium name="US DOE Joint Genome Institute"/>
            <person name="Copeland A."/>
            <person name="Lucas S."/>
            <person name="Lapidus A."/>
            <person name="Barry K."/>
            <person name="Detter J.C."/>
            <person name="Glavina del Rio T."/>
            <person name="Hammon N."/>
            <person name="Israni S."/>
            <person name="Dalin E."/>
            <person name="Tice H."/>
            <person name="Pitluck S."/>
            <person name="Fredrickson J.K."/>
            <person name="Kolker E."/>
            <person name="McCuel L.A."/>
            <person name="DiChristina T."/>
            <person name="Nealson K.H."/>
            <person name="Newman D."/>
            <person name="Tiedje J.M."/>
            <person name="Zhou J."/>
            <person name="Romine M.F."/>
            <person name="Culley D.E."/>
            <person name="Serres M."/>
            <person name="Chertkov O."/>
            <person name="Brettin T."/>
            <person name="Bruce D."/>
            <person name="Han C."/>
            <person name="Tapia R."/>
            <person name="Gilna P."/>
            <person name="Schmutz J."/>
            <person name="Larimer F."/>
            <person name="Land M."/>
            <person name="Hauser L."/>
            <person name="Kyrpides N."/>
            <person name="Mikhailova N."/>
            <person name="Richardson P."/>
        </authorList>
    </citation>
    <scope>NUCLEOTIDE SEQUENCE [LARGE SCALE GENOMIC DNA]</scope>
    <source>
        <strain evidence="18 19">NCIMB 400</strain>
    </source>
</reference>
<dbReference type="PROSITE" id="PS50109">
    <property type="entry name" value="HIS_KIN"/>
    <property type="match status" value="1"/>
</dbReference>
<dbReference type="Pfam" id="PF00512">
    <property type="entry name" value="HisKA"/>
    <property type="match status" value="1"/>
</dbReference>
<proteinExistence type="predicted"/>
<evidence type="ECO:0000313" key="19">
    <source>
        <dbReference type="Proteomes" id="UP000000684"/>
    </source>
</evidence>
<comment type="subcellular location">
    <subcellularLocation>
        <location evidence="2">Cell membrane</location>
        <topology evidence="2">Multi-pass membrane protein</topology>
    </subcellularLocation>
</comment>
<keyword evidence="11 15" id="KW-1133">Transmembrane helix</keyword>
<dbReference type="OrthoDB" id="9804645at2"/>
<feature type="domain" description="HAMP" evidence="17">
    <location>
        <begin position="226"/>
        <end position="278"/>
    </location>
</feature>
<dbReference type="InterPro" id="IPR004358">
    <property type="entry name" value="Sig_transdc_His_kin-like_C"/>
</dbReference>
<evidence type="ECO:0000256" key="10">
    <source>
        <dbReference type="ARBA" id="ARBA00022840"/>
    </source>
</evidence>
<evidence type="ECO:0000256" key="3">
    <source>
        <dbReference type="ARBA" id="ARBA00012438"/>
    </source>
</evidence>
<dbReference type="GO" id="GO:0005886">
    <property type="term" value="C:plasma membrane"/>
    <property type="evidence" value="ECO:0007669"/>
    <property type="project" value="UniProtKB-SubCell"/>
</dbReference>
<evidence type="ECO:0000256" key="5">
    <source>
        <dbReference type="ARBA" id="ARBA00022553"/>
    </source>
</evidence>
<name>Q083Z2_SHEFN</name>
<evidence type="ECO:0000313" key="18">
    <source>
        <dbReference type="EMBL" id="ABI71423.1"/>
    </source>
</evidence>
<evidence type="ECO:0000256" key="6">
    <source>
        <dbReference type="ARBA" id="ARBA00022679"/>
    </source>
</evidence>
<dbReference type="InterPro" id="IPR003594">
    <property type="entry name" value="HATPase_dom"/>
</dbReference>
<keyword evidence="12" id="KW-0902">Two-component regulatory system</keyword>
<evidence type="ECO:0000256" key="2">
    <source>
        <dbReference type="ARBA" id="ARBA00004651"/>
    </source>
</evidence>
<evidence type="ECO:0000256" key="14">
    <source>
        <dbReference type="SAM" id="MobiDB-lite"/>
    </source>
</evidence>
<dbReference type="Gene3D" id="6.10.340.10">
    <property type="match status" value="1"/>
</dbReference>
<dbReference type="SUPFAM" id="SSF55874">
    <property type="entry name" value="ATPase domain of HSP90 chaperone/DNA topoisomerase II/histidine kinase"/>
    <property type="match status" value="1"/>
</dbReference>
<evidence type="ECO:0000256" key="9">
    <source>
        <dbReference type="ARBA" id="ARBA00022777"/>
    </source>
</evidence>
<dbReference type="PANTHER" id="PTHR45528">
    <property type="entry name" value="SENSOR HISTIDINE KINASE CPXA"/>
    <property type="match status" value="1"/>
</dbReference>
<dbReference type="SMART" id="SM00388">
    <property type="entry name" value="HisKA"/>
    <property type="match status" value="1"/>
</dbReference>